<dbReference type="Proteomes" id="UP000223913">
    <property type="component" value="Unassembled WGS sequence"/>
</dbReference>
<evidence type="ECO:0000256" key="1">
    <source>
        <dbReference type="SAM" id="MobiDB-lite"/>
    </source>
</evidence>
<dbReference type="EMBL" id="PDUD01000033">
    <property type="protein sequence ID" value="PHN03218.1"/>
    <property type="molecule type" value="Genomic_DNA"/>
</dbReference>
<dbReference type="OrthoDB" id="1494931at2"/>
<feature type="compositionally biased region" description="Basic and acidic residues" evidence="1">
    <location>
        <begin position="204"/>
        <end position="222"/>
    </location>
</feature>
<protein>
    <recommendedName>
        <fullName evidence="2">Outer membrane protein beta-barrel domain-containing protein</fullName>
    </recommendedName>
</protein>
<evidence type="ECO:0000259" key="2">
    <source>
        <dbReference type="Pfam" id="PF13568"/>
    </source>
</evidence>
<name>A0A2D0N4A2_FLAN2</name>
<reference evidence="3 4" key="1">
    <citation type="submission" date="2017-10" db="EMBL/GenBank/DDBJ databases">
        <title>The draft genome sequence of Lewinella nigricans NBRC 102662.</title>
        <authorList>
            <person name="Wang K."/>
        </authorList>
    </citation>
    <scope>NUCLEOTIDE SEQUENCE [LARGE SCALE GENOMIC DNA]</scope>
    <source>
        <strain evidence="3 4">NBRC 102662</strain>
    </source>
</reference>
<dbReference type="RefSeq" id="WP_099153346.1">
    <property type="nucleotide sequence ID" value="NZ_PDUD01000033.1"/>
</dbReference>
<dbReference type="InterPro" id="IPR011250">
    <property type="entry name" value="OMP/PagP_B-barrel"/>
</dbReference>
<dbReference type="InterPro" id="IPR025665">
    <property type="entry name" value="Beta-barrel_OMP_2"/>
</dbReference>
<keyword evidence="4" id="KW-1185">Reference proteome</keyword>
<evidence type="ECO:0000313" key="4">
    <source>
        <dbReference type="Proteomes" id="UP000223913"/>
    </source>
</evidence>
<feature type="compositionally biased region" description="Basic and acidic residues" evidence="1">
    <location>
        <begin position="274"/>
        <end position="283"/>
    </location>
</feature>
<proteinExistence type="predicted"/>
<feature type="region of interest" description="Disordered" evidence="1">
    <location>
        <begin position="189"/>
        <end position="233"/>
    </location>
</feature>
<dbReference type="AlphaFoldDB" id="A0A2D0N4A2"/>
<sequence length="607" mass="68193">MKDKPNKLDDVIREKMTNLGSSYRPENWDRLSERLDAEEAGADPLDDIVRGKLTNLAAPYRPETWDWMNDRLDAQEATPDPLDEAVRSKMANLAAPYRPETWDWMNDRLDEIDEGSPAGAEMQTMDEAIYDRMHRLEKPYDPNHWPMLLKKLEANAYVGERIVRYKAMELSLLVLLLLTFIRLPFPTENNIPQTKQPFHQARPQAKEGRESAADRTIAKADTDASASDVADRAATENAAGTAVAGAEAATADNARSELAALDPEQSPTIGPEFAESRTPDGDKLEGAVYKEVADLSRLPSETRELPVPNQKITADIFPNSDEPKLDHNVMGMNPSNVLGVLAYLPTGMAHPLCLTCKGKLDKEAKMAKQSTFIRIGMQGGPDYNRVITPSTLARGKYYQDDRYSLGYSGGLTIGLEKGRVELETGLMYSNKRYYSLPILVLDGSVEDGFFGDGTKQFDLDVFQVPLNFRYNFLRKNRWRIYAMAGMSLHVTTQSNYYLAEPDGFTTGEFRPTPSRPGEDNSGRNAPSIKSQFDNFTQGWLEGGSLRENSYLSGNVGFGIERFLTDYWSIYAQPTYNHSLIYFNKGLGPYYDRIHTNSLIFGFKVRLK</sequence>
<feature type="region of interest" description="Disordered" evidence="1">
    <location>
        <begin position="260"/>
        <end position="283"/>
    </location>
</feature>
<dbReference type="SUPFAM" id="SSF56925">
    <property type="entry name" value="OMPA-like"/>
    <property type="match status" value="1"/>
</dbReference>
<dbReference type="Pfam" id="PF13568">
    <property type="entry name" value="OMP_b-brl_2"/>
    <property type="match status" value="1"/>
</dbReference>
<comment type="caution">
    <text evidence="3">The sequence shown here is derived from an EMBL/GenBank/DDBJ whole genome shotgun (WGS) entry which is preliminary data.</text>
</comment>
<feature type="domain" description="Outer membrane protein beta-barrel" evidence="2">
    <location>
        <begin position="372"/>
        <end position="496"/>
    </location>
</feature>
<organism evidence="3 4">
    <name type="scientific">Flavilitoribacter nigricans (strain ATCC 23147 / DSM 23189 / NBRC 102662 / NCIMB 1420 / SS-2)</name>
    <name type="common">Lewinella nigricans</name>
    <dbReference type="NCBI Taxonomy" id="1122177"/>
    <lineage>
        <taxon>Bacteria</taxon>
        <taxon>Pseudomonadati</taxon>
        <taxon>Bacteroidota</taxon>
        <taxon>Saprospiria</taxon>
        <taxon>Saprospirales</taxon>
        <taxon>Lewinellaceae</taxon>
        <taxon>Flavilitoribacter</taxon>
    </lineage>
</organism>
<accession>A0A2D0N4A2</accession>
<evidence type="ECO:0000313" key="3">
    <source>
        <dbReference type="EMBL" id="PHN03218.1"/>
    </source>
</evidence>
<gene>
    <name evidence="3" type="ORF">CRP01_27885</name>
</gene>
<feature type="region of interest" description="Disordered" evidence="1">
    <location>
        <begin position="507"/>
        <end position="529"/>
    </location>
</feature>